<dbReference type="Proteomes" id="UP000077143">
    <property type="component" value="Plasmid pMYC1"/>
</dbReference>
<dbReference type="AlphaFoldDB" id="A0A172UWQ5"/>
<keyword evidence="1" id="KW-0614">Plasmid</keyword>
<evidence type="ECO:0000313" key="1">
    <source>
        <dbReference type="EMBL" id="ANE83465.1"/>
    </source>
</evidence>
<dbReference type="RefSeq" id="WP_068004288.1">
    <property type="nucleotide sequence ID" value="NZ_CP015597.1"/>
</dbReference>
<accession>A0A172UWQ5</accession>
<sequence>MGLLLFGVLPGCAANGYPLDPAHLSASVSAEDAAAFGNVALPAGAHVVDVRSDSGRDIRYQLTLIMTTTQLAELLQQFPGAAAEHPAPETLPPTVAVPVFFQDQITTEGGVHVNREVMVSDVAADEVYVHLSLYTT</sequence>
<dbReference type="OrthoDB" id="4559321at2"/>
<name>A0A172UWQ5_9MYCO</name>
<keyword evidence="2" id="KW-1185">Reference proteome</keyword>
<gene>
    <name evidence="1" type="ORF">A7U43_28560</name>
</gene>
<geneLocation type="plasmid" evidence="2">
    <name>pmyc1</name>
</geneLocation>
<organism evidence="1 2">
    <name type="scientific">Mycobacterium adipatum</name>
    <dbReference type="NCBI Taxonomy" id="1682113"/>
    <lineage>
        <taxon>Bacteria</taxon>
        <taxon>Bacillati</taxon>
        <taxon>Actinomycetota</taxon>
        <taxon>Actinomycetes</taxon>
        <taxon>Mycobacteriales</taxon>
        <taxon>Mycobacteriaceae</taxon>
        <taxon>Mycobacterium</taxon>
    </lineage>
</organism>
<protein>
    <submittedName>
        <fullName evidence="1">Uncharacterized protein</fullName>
    </submittedName>
</protein>
<dbReference type="EMBL" id="CP015597">
    <property type="protein sequence ID" value="ANE83465.1"/>
    <property type="molecule type" value="Genomic_DNA"/>
</dbReference>
<dbReference type="KEGG" id="madi:A7U43_28560"/>
<evidence type="ECO:0000313" key="2">
    <source>
        <dbReference type="Proteomes" id="UP000077143"/>
    </source>
</evidence>
<proteinExistence type="predicted"/>
<reference evidence="1 2" key="1">
    <citation type="submission" date="2016-05" db="EMBL/GenBank/DDBJ databases">
        <title>Complete genome sequence of a phthalic acid esters degrading Mycobacterium sp. YC-RL4.</title>
        <authorList>
            <person name="Ren L."/>
            <person name="Fan S."/>
            <person name="Ruth N."/>
            <person name="Jia Y."/>
            <person name="Wang J."/>
            <person name="Qiao C."/>
        </authorList>
    </citation>
    <scope>NUCLEOTIDE SEQUENCE [LARGE SCALE GENOMIC DNA]</scope>
    <source>
        <strain evidence="1 2">YC-RL4</strain>
        <plasmid evidence="2">pmyc1</plasmid>
    </source>
</reference>